<reference evidence="2 3" key="1">
    <citation type="submission" date="2019-07" db="EMBL/GenBank/DDBJ databases">
        <title>WGS assembly of Gossypium tomentosum.</title>
        <authorList>
            <person name="Chen Z.J."/>
            <person name="Sreedasyam A."/>
            <person name="Ando A."/>
            <person name="Song Q."/>
            <person name="De L."/>
            <person name="Hulse-Kemp A."/>
            <person name="Ding M."/>
            <person name="Ye W."/>
            <person name="Kirkbride R."/>
            <person name="Jenkins J."/>
            <person name="Plott C."/>
            <person name="Lovell J."/>
            <person name="Lin Y.-M."/>
            <person name="Vaughn R."/>
            <person name="Liu B."/>
            <person name="Li W."/>
            <person name="Simpson S."/>
            <person name="Scheffler B."/>
            <person name="Saski C."/>
            <person name="Grover C."/>
            <person name="Hu G."/>
            <person name="Conover J."/>
            <person name="Carlson J."/>
            <person name="Shu S."/>
            <person name="Boston L."/>
            <person name="Williams M."/>
            <person name="Peterson D."/>
            <person name="Mcgee K."/>
            <person name="Jones D."/>
            <person name="Wendel J."/>
            <person name="Stelly D."/>
            <person name="Grimwood J."/>
            <person name="Schmutz J."/>
        </authorList>
    </citation>
    <scope>NUCLEOTIDE SEQUENCE [LARGE SCALE GENOMIC DNA]</scope>
    <source>
        <strain evidence="2">7179.01</strain>
    </source>
</reference>
<dbReference type="EMBL" id="CM017628">
    <property type="protein sequence ID" value="TYH66031.1"/>
    <property type="molecule type" value="Genomic_DNA"/>
</dbReference>
<dbReference type="AlphaFoldDB" id="A0A5D2KFT1"/>
<organism evidence="2 3">
    <name type="scientific">Gossypium tomentosum</name>
    <name type="common">Hawaiian cotton</name>
    <name type="synonym">Gossypium sandvicense</name>
    <dbReference type="NCBI Taxonomy" id="34277"/>
    <lineage>
        <taxon>Eukaryota</taxon>
        <taxon>Viridiplantae</taxon>
        <taxon>Streptophyta</taxon>
        <taxon>Embryophyta</taxon>
        <taxon>Tracheophyta</taxon>
        <taxon>Spermatophyta</taxon>
        <taxon>Magnoliopsida</taxon>
        <taxon>eudicotyledons</taxon>
        <taxon>Gunneridae</taxon>
        <taxon>Pentapetalae</taxon>
        <taxon>rosids</taxon>
        <taxon>malvids</taxon>
        <taxon>Malvales</taxon>
        <taxon>Malvaceae</taxon>
        <taxon>Malvoideae</taxon>
        <taxon>Gossypium</taxon>
    </lineage>
</organism>
<accession>A0A5D2KFT1</accession>
<dbReference type="InterPro" id="IPR039614">
    <property type="entry name" value="PMI1-like"/>
</dbReference>
<keyword evidence="3" id="KW-1185">Reference proteome</keyword>
<name>A0A5D2KFT1_GOSTO</name>
<dbReference type="Pfam" id="PF21745">
    <property type="entry name" value="PMI1_PMIR1-2_C"/>
    <property type="match status" value="1"/>
</dbReference>
<dbReference type="Proteomes" id="UP000322667">
    <property type="component" value="Chromosome D06"/>
</dbReference>
<gene>
    <name evidence="2" type="ORF">ES332_D06G094600v1</name>
</gene>
<dbReference type="InterPro" id="IPR048972">
    <property type="entry name" value="PMI1_PMIR1-2_C"/>
</dbReference>
<feature type="domain" description="PMI1/PMIR1-2 C-terminal" evidence="1">
    <location>
        <begin position="1"/>
        <end position="57"/>
    </location>
</feature>
<proteinExistence type="predicted"/>
<sequence>MANAMNTGRKKRITTRIWNVNENTLTAEEIQKIEEMVVEALKLQAQMAREEPPFVVSTRNGKAIA</sequence>
<dbReference type="PANTHER" id="PTHR33414">
    <property type="entry name" value="PROTEIN PLASTID MOVEMENT IMPAIRED 1-RELATED 1"/>
    <property type="match status" value="1"/>
</dbReference>
<evidence type="ECO:0000259" key="1">
    <source>
        <dbReference type="Pfam" id="PF21745"/>
    </source>
</evidence>
<protein>
    <recommendedName>
        <fullName evidence="1">PMI1/PMIR1-2 C-terminal domain-containing protein</fullName>
    </recommendedName>
</protein>
<evidence type="ECO:0000313" key="2">
    <source>
        <dbReference type="EMBL" id="TYH66031.1"/>
    </source>
</evidence>
<dbReference type="PANTHER" id="PTHR33414:SF2">
    <property type="entry name" value="PROTEIN PLASTID MOVEMENT IMPAIRED 1"/>
    <property type="match status" value="1"/>
</dbReference>
<evidence type="ECO:0000313" key="3">
    <source>
        <dbReference type="Proteomes" id="UP000322667"/>
    </source>
</evidence>